<organism evidence="2 3">
    <name type="scientific">Streptomyces galilaeus</name>
    <dbReference type="NCBI Taxonomy" id="33899"/>
    <lineage>
        <taxon>Bacteria</taxon>
        <taxon>Bacillati</taxon>
        <taxon>Actinomycetota</taxon>
        <taxon>Actinomycetes</taxon>
        <taxon>Kitasatosporales</taxon>
        <taxon>Streptomycetaceae</taxon>
        <taxon>Streptomyces</taxon>
    </lineage>
</organism>
<name>A0ABW9IRR9_STRGJ</name>
<dbReference type="RefSeq" id="WP_369279854.1">
    <property type="nucleotide sequence ID" value="NZ_JBJVMW010000010.1"/>
</dbReference>
<feature type="domain" description="AB hydrolase-1" evidence="1">
    <location>
        <begin position="21"/>
        <end position="262"/>
    </location>
</feature>
<dbReference type="Gene3D" id="3.40.50.1820">
    <property type="entry name" value="alpha/beta hydrolase"/>
    <property type="match status" value="1"/>
</dbReference>
<evidence type="ECO:0000313" key="2">
    <source>
        <dbReference type="EMBL" id="MFM9649714.1"/>
    </source>
</evidence>
<keyword evidence="3" id="KW-1185">Reference proteome</keyword>
<evidence type="ECO:0000313" key="3">
    <source>
        <dbReference type="Proteomes" id="UP001631993"/>
    </source>
</evidence>
<dbReference type="Proteomes" id="UP001631993">
    <property type="component" value="Unassembled WGS sequence"/>
</dbReference>
<dbReference type="PANTHER" id="PTHR43798">
    <property type="entry name" value="MONOACYLGLYCEROL LIPASE"/>
    <property type="match status" value="1"/>
</dbReference>
<protein>
    <submittedName>
        <fullName evidence="2">Alpha/beta fold hydrolase</fullName>
    </submittedName>
</protein>
<dbReference type="PRINTS" id="PR00111">
    <property type="entry name" value="ABHYDROLASE"/>
</dbReference>
<gene>
    <name evidence="2" type="ORF">ACKI1S_26655</name>
</gene>
<dbReference type="PANTHER" id="PTHR43798:SF33">
    <property type="entry name" value="HYDROLASE, PUTATIVE (AFU_ORTHOLOGUE AFUA_2G14860)-RELATED"/>
    <property type="match status" value="1"/>
</dbReference>
<dbReference type="InterPro" id="IPR000073">
    <property type="entry name" value="AB_hydrolase_1"/>
</dbReference>
<dbReference type="EMBL" id="JBJVNE010000014">
    <property type="protein sequence ID" value="MFM9649714.1"/>
    <property type="molecule type" value="Genomic_DNA"/>
</dbReference>
<sequence>MPTFSASDGTSLVFHTDGEGPPLFCLPGGPMRASSYLGNLGGLTAHRRLIRLDLRGTGDSATPHDPTSYRCDRLVDDVETLRVHLGVEQLDLLGHSAGANIAVRYAARHPDRIARLLLVTPSVMAVGIDITPEDRLATVRLREGEPWFTDAYAALEEITQGRATPQRWEAIAPFWYRSWDETARTLQAADAAEKNQEAVPVFTGEGAFDPAATRAALAELAAPVLLIAGEVDVAGPPRAMAEFAGLFPSAELVVQAAGSHHPWVDDPAHFVRTVNEFLG</sequence>
<dbReference type="GO" id="GO:0016787">
    <property type="term" value="F:hydrolase activity"/>
    <property type="evidence" value="ECO:0007669"/>
    <property type="project" value="UniProtKB-KW"/>
</dbReference>
<proteinExistence type="predicted"/>
<dbReference type="SUPFAM" id="SSF53474">
    <property type="entry name" value="alpha/beta-Hydrolases"/>
    <property type="match status" value="1"/>
</dbReference>
<keyword evidence="2" id="KW-0378">Hydrolase</keyword>
<dbReference type="InterPro" id="IPR050266">
    <property type="entry name" value="AB_hydrolase_sf"/>
</dbReference>
<accession>A0ABW9IRR9</accession>
<comment type="caution">
    <text evidence="2">The sequence shown here is derived from an EMBL/GenBank/DDBJ whole genome shotgun (WGS) entry which is preliminary data.</text>
</comment>
<dbReference type="Pfam" id="PF00561">
    <property type="entry name" value="Abhydrolase_1"/>
    <property type="match status" value="1"/>
</dbReference>
<reference evidence="2 3" key="1">
    <citation type="submission" date="2024-12" db="EMBL/GenBank/DDBJ databases">
        <title>Forecasting of Potato common scab and diversities of Pathogenic streptomyces spp. in china.</title>
        <authorList>
            <person name="Handique U."/>
            <person name="Wu J."/>
        </authorList>
    </citation>
    <scope>NUCLEOTIDE SEQUENCE [LARGE SCALE GENOMIC DNA]</scope>
    <source>
        <strain evidence="2 3">ZRIMU1585</strain>
    </source>
</reference>
<evidence type="ECO:0000259" key="1">
    <source>
        <dbReference type="Pfam" id="PF00561"/>
    </source>
</evidence>
<dbReference type="InterPro" id="IPR029058">
    <property type="entry name" value="AB_hydrolase_fold"/>
</dbReference>